<dbReference type="Proteomes" id="UP000001635">
    <property type="component" value="Chromosome"/>
</dbReference>
<dbReference type="EMBL" id="CP002955">
    <property type="protein sequence ID" value="AEL24000.1"/>
    <property type="molecule type" value="Genomic_DNA"/>
</dbReference>
<gene>
    <name evidence="1" type="ordered locus">Cycma_0218</name>
</gene>
<organism evidence="1 2">
    <name type="scientific">Cyclobacterium marinum (strain ATCC 25205 / DSM 745 / LMG 13164 / NCIMB 1802)</name>
    <name type="common">Flectobacillus marinus</name>
    <dbReference type="NCBI Taxonomy" id="880070"/>
    <lineage>
        <taxon>Bacteria</taxon>
        <taxon>Pseudomonadati</taxon>
        <taxon>Bacteroidota</taxon>
        <taxon>Cytophagia</taxon>
        <taxon>Cytophagales</taxon>
        <taxon>Cyclobacteriaceae</taxon>
        <taxon>Cyclobacterium</taxon>
    </lineage>
</organism>
<dbReference type="OrthoDB" id="1287238at2"/>
<sequence length="684" mass="78407">MVEILVNNTSIPVPAIIQKIRTGIFTTDFLGEFSYPFTVANTPDIALALNLPADLQSGADFSIPIPADLYVRSNRKYKGYLDILEADDISVKLVFVLTSGFFIQANADLSLPACYPDNDIITLDPAYDTIQGYRITCAHGDARLTINSNVLYLEKDDYEDQVEQLYAIMDWIEALDIGLIVSIVISEEGHRSSSYINYWETDTSTTAELVQMPNEGVNRSYIATVKTGKLFLMDDYNTPDDSNRIAFPMIYNPNLYEGTNSIFDGVVNRYDYAGRLNTYNPSYYNFSEAILWQNTIIPMVYLTDIVKAVFKHLNIQVSGEFFDHPMIKKLIVYNNHPIDYLDVRQGGASIRRSRNNVDSGDLDPDQTMLIYQNVFDFNIKLNNHVPDINVLEFLKAIKNYFFLKYDFNVIQNKVEIRFIRSIIRSRDILDLTGKIAKGFSKVYGKDSGFNFSYATFDPVLEKGQETIPDPDFTVDDYSTLIALDADIGQYAYVRSLSSTFRLEKQREEEVGWELYALDLQNDVEVKQSIDWELSMTPLADAYFEGWKLPAIEMPAYCPEANIFNKETGLRFTCFHGIKQDNDDRSYAFASANKYDPKSVLSEDQYDLKIRSEDLKPFYQDLQNMMSKSHKITRNVLLTEADQYTLTRTRLIRDGNIIYMIDEIEIALTDQEKTVAKMTLYKLKT</sequence>
<dbReference type="KEGG" id="cmr:Cycma_0218"/>
<protein>
    <submittedName>
        <fullName evidence="1">Uncharacterized protein</fullName>
    </submittedName>
</protein>
<dbReference type="AlphaFoldDB" id="G0J1Z4"/>
<proteinExistence type="predicted"/>
<dbReference type="HOGENOM" id="CLU_402115_0_0_10"/>
<dbReference type="STRING" id="880070.Cycma_0218"/>
<evidence type="ECO:0000313" key="1">
    <source>
        <dbReference type="EMBL" id="AEL24000.1"/>
    </source>
</evidence>
<keyword evidence="2" id="KW-1185">Reference proteome</keyword>
<dbReference type="RefSeq" id="WP_014018299.1">
    <property type="nucleotide sequence ID" value="NC_015914.1"/>
</dbReference>
<reference evidence="2" key="1">
    <citation type="submission" date="2011-07" db="EMBL/GenBank/DDBJ databases">
        <title>The complete genome of Cyclobacterium marinum DSM 745.</title>
        <authorList>
            <person name="Lucas S."/>
            <person name="Han J."/>
            <person name="Lapidus A."/>
            <person name="Bruce D."/>
            <person name="Goodwin L."/>
            <person name="Pitluck S."/>
            <person name="Peters L."/>
            <person name="Kyrpides N."/>
            <person name="Mavromatis K."/>
            <person name="Ivanova N."/>
            <person name="Ovchinnikova G."/>
            <person name="Chertkov O."/>
            <person name="Detter J.C."/>
            <person name="Tapia R."/>
            <person name="Han C."/>
            <person name="Land M."/>
            <person name="Hauser L."/>
            <person name="Markowitz V."/>
            <person name="Cheng J.-F."/>
            <person name="Hugenholtz P."/>
            <person name="Woyke T."/>
            <person name="Wu D."/>
            <person name="Tindall B."/>
            <person name="Schuetze A."/>
            <person name="Brambilla E."/>
            <person name="Klenk H.-P."/>
            <person name="Eisen J.A."/>
        </authorList>
    </citation>
    <scope>NUCLEOTIDE SEQUENCE [LARGE SCALE GENOMIC DNA]</scope>
    <source>
        <strain evidence="2">ATCC 25205 / DSM 745 / LMG 13164 / NCIMB 1802</strain>
    </source>
</reference>
<name>G0J1Z4_CYCMS</name>
<accession>G0J1Z4</accession>
<evidence type="ECO:0000313" key="2">
    <source>
        <dbReference type="Proteomes" id="UP000001635"/>
    </source>
</evidence>